<feature type="transmembrane region" description="Helical" evidence="6">
    <location>
        <begin position="309"/>
        <end position="328"/>
    </location>
</feature>
<evidence type="ECO:0000313" key="8">
    <source>
        <dbReference type="EMBL" id="KAG6602088.1"/>
    </source>
</evidence>
<evidence type="ECO:0000256" key="2">
    <source>
        <dbReference type="ARBA" id="ARBA00007635"/>
    </source>
</evidence>
<protein>
    <recommendedName>
        <fullName evidence="6">WAT1-related protein</fullName>
    </recommendedName>
</protein>
<keyword evidence="3 6" id="KW-0812">Transmembrane</keyword>
<sequence length="365" mass="39935">MEICGRIWRMMKIRKAYFAVVFLQASIAVMYTIVAISLKHGLNHFVFSVYRHAVATVVLAPFALILERKTRPQMTLPVFWRILLLGFLEPVLDQNLYYLGMKYTSSTFASAAINILPAITFILAVIFRLEIVNMKKKHGLAKTVGTVIAITGAMVMSLYKGPAFNFLPSTGRSEMSHTETATDRHWVSGSIFVFVSCFCASAFYILQSMTLKMYPAGISLAALICLTGTVEGGAVTLAAERHMMVWIVGWDSRLLAILYSGIVCSGIAYYVQGAVMKERGPVFVTSFSPLCTVITAALSSIFLADKVHLGSLIGAVIVMFGLYTLIWGTSIDFETSKQSNHVTQLPITGDVAGKMVDGPAKPPVV</sequence>
<proteinExistence type="inferred from homology"/>
<dbReference type="InterPro" id="IPR030184">
    <property type="entry name" value="WAT1-related"/>
</dbReference>
<evidence type="ECO:0000256" key="4">
    <source>
        <dbReference type="ARBA" id="ARBA00022989"/>
    </source>
</evidence>
<keyword evidence="9" id="KW-1185">Reference proteome</keyword>
<feature type="domain" description="EamA" evidence="7">
    <location>
        <begin position="21"/>
        <end position="156"/>
    </location>
</feature>
<feature type="transmembrane region" description="Helical" evidence="6">
    <location>
        <begin position="49"/>
        <end position="66"/>
    </location>
</feature>
<evidence type="ECO:0000259" key="7">
    <source>
        <dbReference type="Pfam" id="PF00892"/>
    </source>
</evidence>
<evidence type="ECO:0000256" key="1">
    <source>
        <dbReference type="ARBA" id="ARBA00004141"/>
    </source>
</evidence>
<feature type="transmembrane region" description="Helical" evidence="6">
    <location>
        <begin position="78"/>
        <end position="100"/>
    </location>
</feature>
<reference evidence="8 9" key="1">
    <citation type="journal article" date="2021" name="Hortic Res">
        <title>The domestication of Cucurbita argyrosperma as revealed by the genome of its wild relative.</title>
        <authorList>
            <person name="Barrera-Redondo J."/>
            <person name="Sanchez-de la Vega G."/>
            <person name="Aguirre-Liguori J.A."/>
            <person name="Castellanos-Morales G."/>
            <person name="Gutierrez-Guerrero Y.T."/>
            <person name="Aguirre-Dugua X."/>
            <person name="Aguirre-Planter E."/>
            <person name="Tenaillon M.I."/>
            <person name="Lira-Saade R."/>
            <person name="Eguiarte L.E."/>
        </authorList>
    </citation>
    <scope>NUCLEOTIDE SEQUENCE [LARGE SCALE GENOMIC DNA]</scope>
    <source>
        <strain evidence="8">JBR-2021</strain>
    </source>
</reference>
<dbReference type="PANTHER" id="PTHR31218">
    <property type="entry name" value="WAT1-RELATED PROTEIN"/>
    <property type="match status" value="1"/>
</dbReference>
<comment type="similarity">
    <text evidence="2 6">Belongs to the drug/metabolite transporter (DMT) superfamily. Plant drug/metabolite exporter (P-DME) (TC 2.A.7.4) family.</text>
</comment>
<gene>
    <name evidence="8" type="ORF">SDJN03_07321</name>
</gene>
<accession>A0AAV6NTR4</accession>
<feature type="domain" description="EamA" evidence="7">
    <location>
        <begin position="188"/>
        <end position="326"/>
    </location>
</feature>
<keyword evidence="5 6" id="KW-0472">Membrane</keyword>
<keyword evidence="4 6" id="KW-1133">Transmembrane helix</keyword>
<feature type="transmembrane region" description="Helical" evidence="6">
    <location>
        <begin position="106"/>
        <end position="127"/>
    </location>
</feature>
<dbReference type="Pfam" id="PF00892">
    <property type="entry name" value="EamA"/>
    <property type="match status" value="2"/>
</dbReference>
<evidence type="ECO:0000313" key="9">
    <source>
        <dbReference type="Proteomes" id="UP000685013"/>
    </source>
</evidence>
<evidence type="ECO:0000256" key="3">
    <source>
        <dbReference type="ARBA" id="ARBA00022692"/>
    </source>
</evidence>
<evidence type="ECO:0000256" key="5">
    <source>
        <dbReference type="ARBA" id="ARBA00023136"/>
    </source>
</evidence>
<dbReference type="GO" id="GO:0022857">
    <property type="term" value="F:transmembrane transporter activity"/>
    <property type="evidence" value="ECO:0007669"/>
    <property type="project" value="InterPro"/>
</dbReference>
<feature type="transmembrane region" description="Helical" evidence="6">
    <location>
        <begin position="283"/>
        <end position="303"/>
    </location>
</feature>
<organism evidence="8 9">
    <name type="scientific">Cucurbita argyrosperma subsp. sororia</name>
    <dbReference type="NCBI Taxonomy" id="37648"/>
    <lineage>
        <taxon>Eukaryota</taxon>
        <taxon>Viridiplantae</taxon>
        <taxon>Streptophyta</taxon>
        <taxon>Embryophyta</taxon>
        <taxon>Tracheophyta</taxon>
        <taxon>Spermatophyta</taxon>
        <taxon>Magnoliopsida</taxon>
        <taxon>eudicotyledons</taxon>
        <taxon>Gunneridae</taxon>
        <taxon>Pentapetalae</taxon>
        <taxon>rosids</taxon>
        <taxon>fabids</taxon>
        <taxon>Cucurbitales</taxon>
        <taxon>Cucurbitaceae</taxon>
        <taxon>Cucurbiteae</taxon>
        <taxon>Cucurbita</taxon>
    </lineage>
</organism>
<feature type="non-terminal residue" evidence="8">
    <location>
        <position position="1"/>
    </location>
</feature>
<dbReference type="EMBL" id="JAGKQH010000004">
    <property type="protein sequence ID" value="KAG6602088.1"/>
    <property type="molecule type" value="Genomic_DNA"/>
</dbReference>
<feature type="transmembrane region" description="Helical" evidence="6">
    <location>
        <begin position="185"/>
        <end position="206"/>
    </location>
</feature>
<dbReference type="Proteomes" id="UP000685013">
    <property type="component" value="Chromosome 4"/>
</dbReference>
<name>A0AAV6NTR4_9ROSI</name>
<comment type="subcellular location">
    <subcellularLocation>
        <location evidence="1 6">Membrane</location>
        <topology evidence="1 6">Multi-pass membrane protein</topology>
    </subcellularLocation>
</comment>
<feature type="transmembrane region" description="Helical" evidence="6">
    <location>
        <begin position="254"/>
        <end position="271"/>
    </location>
</feature>
<comment type="caution">
    <text evidence="8">The sequence shown here is derived from an EMBL/GenBank/DDBJ whole genome shotgun (WGS) entry which is preliminary data.</text>
</comment>
<evidence type="ECO:0000256" key="6">
    <source>
        <dbReference type="RuleBase" id="RU363077"/>
    </source>
</evidence>
<dbReference type="AlphaFoldDB" id="A0AAV6NTR4"/>
<feature type="transmembrane region" description="Helical" evidence="6">
    <location>
        <begin position="139"/>
        <end position="159"/>
    </location>
</feature>
<feature type="transmembrane region" description="Helical" evidence="6">
    <location>
        <begin position="218"/>
        <end position="239"/>
    </location>
</feature>
<dbReference type="InterPro" id="IPR000620">
    <property type="entry name" value="EamA_dom"/>
</dbReference>
<feature type="transmembrane region" description="Helical" evidence="6">
    <location>
        <begin position="16"/>
        <end position="37"/>
    </location>
</feature>
<dbReference type="GO" id="GO:0016020">
    <property type="term" value="C:membrane"/>
    <property type="evidence" value="ECO:0007669"/>
    <property type="project" value="UniProtKB-SubCell"/>
</dbReference>